<keyword evidence="9" id="KW-0809">Transit peptide</keyword>
<dbReference type="GO" id="GO:0009507">
    <property type="term" value="C:chloroplast"/>
    <property type="evidence" value="ECO:0007669"/>
    <property type="project" value="UniProtKB-SubCell"/>
</dbReference>
<protein>
    <recommendedName>
        <fullName evidence="9">NADPH-protochlorophyllide oxidoreductase</fullName>
        <ecNumber evidence="9">1.3.1.33</ecNumber>
    </recommendedName>
</protein>
<evidence type="ECO:0000256" key="3">
    <source>
        <dbReference type="ARBA" id="ARBA00005821"/>
    </source>
</evidence>
<dbReference type="GO" id="GO:0015979">
    <property type="term" value="P:photosynthesis"/>
    <property type="evidence" value="ECO:0007669"/>
    <property type="project" value="UniProtKB-KW"/>
</dbReference>
<dbReference type="SUPFAM" id="SSF51735">
    <property type="entry name" value="NAD(P)-binding Rossmann-fold domains"/>
    <property type="match status" value="1"/>
</dbReference>
<keyword evidence="5 9" id="KW-0521">NADP</keyword>
<evidence type="ECO:0000256" key="7">
    <source>
        <dbReference type="ARBA" id="ARBA00023171"/>
    </source>
</evidence>
<dbReference type="GO" id="GO:0015995">
    <property type="term" value="P:chlorophyll biosynthetic process"/>
    <property type="evidence" value="ECO:0007669"/>
    <property type="project" value="UniProtKB-KW"/>
</dbReference>
<keyword evidence="6 9" id="KW-0560">Oxidoreductase</keyword>
<evidence type="ECO:0000256" key="4">
    <source>
        <dbReference type="ARBA" id="ARBA00022531"/>
    </source>
</evidence>
<dbReference type="InterPro" id="IPR002347">
    <property type="entry name" value="SDR_fam"/>
</dbReference>
<dbReference type="EMBL" id="CAXIPR030000106">
    <property type="protein sequence ID" value="CAM0144983.1"/>
    <property type="molecule type" value="Genomic_DNA"/>
</dbReference>
<dbReference type="NCBIfam" id="TIGR01289">
    <property type="entry name" value="LPOR"/>
    <property type="match status" value="1"/>
</dbReference>
<evidence type="ECO:0000256" key="2">
    <source>
        <dbReference type="ARBA" id="ARBA00005173"/>
    </source>
</evidence>
<dbReference type="InterPro" id="IPR036291">
    <property type="entry name" value="NAD(P)-bd_dom_sf"/>
</dbReference>
<evidence type="ECO:0000256" key="9">
    <source>
        <dbReference type="RuleBase" id="RU365001"/>
    </source>
</evidence>
<dbReference type="Proteomes" id="UP001497457">
    <property type="component" value="Unassembled WGS sequence"/>
</dbReference>
<dbReference type="CDD" id="cd09810">
    <property type="entry name" value="LPOR_like_SDR_c_like"/>
    <property type="match status" value="1"/>
</dbReference>
<comment type="function">
    <text evidence="1 9">Phototransformation of protochlorophyllide (Pchlide) to chlorophyllide (Chlide).</text>
</comment>
<gene>
    <name evidence="10" type="ORF">URODEC1_LOCUS118773</name>
</gene>
<evidence type="ECO:0000256" key="8">
    <source>
        <dbReference type="ARBA" id="ARBA00049419"/>
    </source>
</evidence>
<proteinExistence type="inferred from homology"/>
<keyword evidence="11" id="KW-1185">Reference proteome</keyword>
<comment type="subcellular location">
    <subcellularLocation>
        <location evidence="9">Plastid</location>
        <location evidence="9">Chloroplast</location>
    </subcellularLocation>
</comment>
<dbReference type="Gene3D" id="3.40.50.720">
    <property type="entry name" value="NAD(P)-binding Rossmann-like Domain"/>
    <property type="match status" value="1"/>
</dbReference>
<accession>A0ABC9GTN3</accession>
<evidence type="ECO:0000313" key="10">
    <source>
        <dbReference type="EMBL" id="CAM0144983.1"/>
    </source>
</evidence>
<dbReference type="PRINTS" id="PR00081">
    <property type="entry name" value="GDHRDH"/>
</dbReference>
<comment type="catalytic activity">
    <reaction evidence="8 9">
        <text>chlorophyllide a + NADP(+) = protochlorophyllide a + NADPH + H(+)</text>
        <dbReference type="Rhea" id="RHEA:11132"/>
        <dbReference type="ChEBI" id="CHEBI:15378"/>
        <dbReference type="ChEBI" id="CHEBI:57783"/>
        <dbReference type="ChEBI" id="CHEBI:58349"/>
        <dbReference type="ChEBI" id="CHEBI:83348"/>
        <dbReference type="ChEBI" id="CHEBI:83350"/>
        <dbReference type="EC" id="1.3.1.33"/>
    </reaction>
</comment>
<keyword evidence="7 9" id="KW-0149">Chlorophyll biosynthesis</keyword>
<dbReference type="EC" id="1.3.1.33" evidence="9"/>
<keyword evidence="9" id="KW-0934">Plastid</keyword>
<comment type="similarity">
    <text evidence="3 9">Belongs to the short-chain dehydrogenases/reductases (SDR) family. POR subfamily.</text>
</comment>
<comment type="pathway">
    <text evidence="2 9">Porphyrin-containing compound metabolism; chlorophyll biosynthesis.</text>
</comment>
<dbReference type="AlphaFoldDB" id="A0ABC9GTN3"/>
<dbReference type="PANTHER" id="PTHR44419:SF6">
    <property type="entry name" value="PROTOCHLOROPHYLLIDE REDUCTASE A, CHLOROPLASTIC"/>
    <property type="match status" value="1"/>
</dbReference>
<organism evidence="10 11">
    <name type="scientific">Urochloa decumbens</name>
    <dbReference type="NCBI Taxonomy" id="240449"/>
    <lineage>
        <taxon>Eukaryota</taxon>
        <taxon>Viridiplantae</taxon>
        <taxon>Streptophyta</taxon>
        <taxon>Embryophyta</taxon>
        <taxon>Tracheophyta</taxon>
        <taxon>Spermatophyta</taxon>
        <taxon>Magnoliopsida</taxon>
        <taxon>Liliopsida</taxon>
        <taxon>Poales</taxon>
        <taxon>Poaceae</taxon>
        <taxon>PACMAD clade</taxon>
        <taxon>Panicoideae</taxon>
        <taxon>Panicodae</taxon>
        <taxon>Paniceae</taxon>
        <taxon>Melinidinae</taxon>
        <taxon>Urochloa</taxon>
    </lineage>
</organism>
<dbReference type="PANTHER" id="PTHR44419">
    <property type="entry name" value="PROTOCHLOROPHYLLIDE REDUCTASE C, CHLOROPLASTIC"/>
    <property type="match status" value="1"/>
</dbReference>
<evidence type="ECO:0000256" key="6">
    <source>
        <dbReference type="ARBA" id="ARBA00023002"/>
    </source>
</evidence>
<keyword evidence="4 9" id="KW-0602">Photosynthesis</keyword>
<name>A0ABC9GTN3_9POAL</name>
<evidence type="ECO:0000313" key="11">
    <source>
        <dbReference type="Proteomes" id="UP001497457"/>
    </source>
</evidence>
<dbReference type="InterPro" id="IPR005979">
    <property type="entry name" value="Prochl_reduct"/>
</dbReference>
<reference evidence="10 11" key="1">
    <citation type="submission" date="2024-10" db="EMBL/GenBank/DDBJ databases">
        <authorList>
            <person name="Ryan C."/>
        </authorList>
    </citation>
    <scope>NUCLEOTIDE SEQUENCE [LARGE SCALE GENOMIC DNA]</scope>
</reference>
<keyword evidence="9" id="KW-0150">Chloroplast</keyword>
<comment type="caution">
    <text evidence="10">The sequence shown here is derived from an EMBL/GenBank/DDBJ whole genome shotgun (WGS) entry which is preliminary data.</text>
</comment>
<evidence type="ECO:0000256" key="1">
    <source>
        <dbReference type="ARBA" id="ARBA00004055"/>
    </source>
</evidence>
<evidence type="ECO:0000256" key="5">
    <source>
        <dbReference type="ARBA" id="ARBA00022857"/>
    </source>
</evidence>
<dbReference type="GO" id="GO:0016630">
    <property type="term" value="F:protochlorophyllide reductase activity"/>
    <property type="evidence" value="ECO:0007669"/>
    <property type="project" value="UniProtKB-EC"/>
</dbReference>
<sequence>MALQAALLPCTLSVPKKGNLSAVVRDTSFLSVPHKVPSLSVRAQAVATPTAPVATPGVTTSSKDAKKTLRQGVVVITGASSGLGLAAAKALAETGKWHVVMACRDFLKAAKAAKGAGMAEGSYTIMHLDLASLDSVRQFVESFRRSGMPLDSLVCNAAIYRPTARTPTFTADGHEMSVGVNHLGHFLLARLLLEDLQKSDYPSRRLIILGSITGNTNTLAGNIPPKAGLGDLRGLAGGLRGTQNGSAMIDGSDSFDGAKAYKDSKICNMLTMQELHRRYHEETGITFASLYPGCIATTGLFREHIPLFRLLFPPFQKFVTKGFVSEAESGKRLAQVVSDPSLTKSGVYWSWNKDSASFENQLSQEASDPEKARKLWEISEKLVGLA</sequence>
<dbReference type="Pfam" id="PF00106">
    <property type="entry name" value="adh_short"/>
    <property type="match status" value="1"/>
</dbReference>